<protein>
    <submittedName>
        <fullName evidence="3">Uncharacterized protein (DUF2384 family)</fullName>
    </submittedName>
</protein>
<accession>A0ABS4E4M5</accession>
<dbReference type="InterPro" id="IPR046847">
    <property type="entry name" value="Xre-like_HTH"/>
</dbReference>
<dbReference type="InterPro" id="IPR024467">
    <property type="entry name" value="Xre/MbcA/ParS-like_toxin-bd"/>
</dbReference>
<proteinExistence type="predicted"/>
<evidence type="ECO:0000259" key="2">
    <source>
        <dbReference type="Pfam" id="PF20432"/>
    </source>
</evidence>
<name>A0ABS4E4M5_9HYPH</name>
<gene>
    <name evidence="3" type="ORF">J2Z17_004320</name>
</gene>
<evidence type="ECO:0000259" key="1">
    <source>
        <dbReference type="Pfam" id="PF09722"/>
    </source>
</evidence>
<dbReference type="RefSeq" id="WP_245224258.1">
    <property type="nucleotide sequence ID" value="NZ_JAGGJU010000013.1"/>
</dbReference>
<dbReference type="Pfam" id="PF20432">
    <property type="entry name" value="Xre-like-HTH"/>
    <property type="match status" value="1"/>
</dbReference>
<feature type="domain" description="Antitoxin Xre/MbcA/ParS-like toxin-binding" evidence="1">
    <location>
        <begin position="86"/>
        <end position="138"/>
    </location>
</feature>
<evidence type="ECO:0000313" key="3">
    <source>
        <dbReference type="EMBL" id="MBP1852861.1"/>
    </source>
</evidence>
<feature type="domain" description="Antitoxin Xre-like helix-turn-helix" evidence="2">
    <location>
        <begin position="30"/>
        <end position="81"/>
    </location>
</feature>
<reference evidence="3 4" key="1">
    <citation type="submission" date="2021-03" db="EMBL/GenBank/DDBJ databases">
        <title>Genomic Encyclopedia of Type Strains, Phase IV (KMG-IV): sequencing the most valuable type-strain genomes for metagenomic binning, comparative biology and taxonomic classification.</title>
        <authorList>
            <person name="Goeker M."/>
        </authorList>
    </citation>
    <scope>NUCLEOTIDE SEQUENCE [LARGE SCALE GENOMIC DNA]</scope>
    <source>
        <strain evidence="3 4">DSM 21600</strain>
    </source>
</reference>
<comment type="caution">
    <text evidence="3">The sequence shown here is derived from an EMBL/GenBank/DDBJ whole genome shotgun (WGS) entry which is preliminary data.</text>
</comment>
<dbReference type="EMBL" id="JAGGJU010000013">
    <property type="protein sequence ID" value="MBP1852861.1"/>
    <property type="molecule type" value="Genomic_DNA"/>
</dbReference>
<organism evidence="3 4">
    <name type="scientific">Rhizobium halophytocola</name>
    <dbReference type="NCBI Taxonomy" id="735519"/>
    <lineage>
        <taxon>Bacteria</taxon>
        <taxon>Pseudomonadati</taxon>
        <taxon>Pseudomonadota</taxon>
        <taxon>Alphaproteobacteria</taxon>
        <taxon>Hyphomicrobiales</taxon>
        <taxon>Rhizobiaceae</taxon>
        <taxon>Rhizobium/Agrobacterium group</taxon>
        <taxon>Rhizobium</taxon>
    </lineage>
</organism>
<dbReference type="Proteomes" id="UP000759443">
    <property type="component" value="Unassembled WGS sequence"/>
</dbReference>
<dbReference type="Pfam" id="PF09722">
    <property type="entry name" value="Xre_MbcA_ParS_C"/>
    <property type="match status" value="1"/>
</dbReference>
<evidence type="ECO:0000313" key="4">
    <source>
        <dbReference type="Proteomes" id="UP000759443"/>
    </source>
</evidence>
<keyword evidence="4" id="KW-1185">Reference proteome</keyword>
<sequence length="139" mass="15836">MLNVVKTQDWEMPVDPGTNYSEDEIRAMQRTVMNIFAKWGVSDVDAATILGGISAKTYRRWKAEDYGRVTRDLADRMSNILGIHKALRIIFSEPTTGYSWIGAENTSFGGRSALDVMKRGGMDDILRIRRYLDSVRRGW</sequence>